<sequence>MIMKERNVSFDLLKILACFLVIVNHSSAVFIQFSGLNSSWVLATVTFFIAKTAVPLFMMVSGALLLNRQRSYTYSFTKAGHFFLLLLIWDYGYWLLGPRPVAWWRLDAYLQHFFAQPAAIHLWYLYMLVGFYLMLPFISRLTANFTKKDFEIFLGFWIGFGTTVPFFQALLHFHISPYFQLPLYMGFLGYFVLGRYLFLYPPRKMWLVLVGLISLVVVSGLTISQSLVDQRAYLGFDNVLFLPVVLIAITLFGLIAAPTSPKQSAVLAWISQLTFGIYLSHFVILHTIVRHLEPLIPAGGLLKNFTYLLIDALVFIVAGALTWVLQHIKPFNRLVS</sequence>
<dbReference type="GO" id="GO:0005886">
    <property type="term" value="C:plasma membrane"/>
    <property type="evidence" value="ECO:0007669"/>
    <property type="project" value="UniProtKB-SubCell"/>
</dbReference>
<evidence type="ECO:0000256" key="6">
    <source>
        <dbReference type="ARBA" id="ARBA00023136"/>
    </source>
</evidence>
<feature type="transmembrane region" description="Helical" evidence="7">
    <location>
        <begin position="40"/>
        <end position="67"/>
    </location>
</feature>
<evidence type="ECO:0000256" key="1">
    <source>
        <dbReference type="ARBA" id="ARBA00004651"/>
    </source>
</evidence>
<evidence type="ECO:0000256" key="3">
    <source>
        <dbReference type="ARBA" id="ARBA00022475"/>
    </source>
</evidence>
<keyword evidence="10" id="KW-1185">Reference proteome</keyword>
<evidence type="ECO:0000256" key="7">
    <source>
        <dbReference type="SAM" id="Phobius"/>
    </source>
</evidence>
<comment type="caution">
    <text evidence="9">The sequence shown here is derived from an EMBL/GenBank/DDBJ whole genome shotgun (WGS) entry which is preliminary data.</text>
</comment>
<keyword evidence="3" id="KW-1003">Cell membrane</keyword>
<feature type="transmembrane region" description="Helical" evidence="7">
    <location>
        <begin position="150"/>
        <end position="175"/>
    </location>
</feature>
<dbReference type="EMBL" id="AYZQ01000002">
    <property type="protein sequence ID" value="KRM71975.1"/>
    <property type="molecule type" value="Genomic_DNA"/>
</dbReference>
<proteinExistence type="inferred from homology"/>
<gene>
    <name evidence="9" type="ORF">FC34_GL000956</name>
</gene>
<feature type="transmembrane region" description="Helical" evidence="7">
    <location>
        <begin position="181"/>
        <end position="199"/>
    </location>
</feature>
<dbReference type="PANTHER" id="PTHR40074">
    <property type="entry name" value="O-ACETYLTRANSFERASE WECH"/>
    <property type="match status" value="1"/>
</dbReference>
<evidence type="ECO:0000256" key="2">
    <source>
        <dbReference type="ARBA" id="ARBA00007400"/>
    </source>
</evidence>
<feature type="transmembrane region" description="Helical" evidence="7">
    <location>
        <begin position="305"/>
        <end position="325"/>
    </location>
</feature>
<comment type="similarity">
    <text evidence="2">Belongs to the acyltransferase 3 family.</text>
</comment>
<keyword evidence="5 7" id="KW-1133">Transmembrane helix</keyword>
<feature type="domain" description="Acyltransferase 3" evidence="8">
    <location>
        <begin position="8"/>
        <end position="325"/>
    </location>
</feature>
<feature type="transmembrane region" description="Helical" evidence="7">
    <location>
        <begin position="266"/>
        <end position="285"/>
    </location>
</feature>
<dbReference type="PANTHER" id="PTHR40074:SF2">
    <property type="entry name" value="O-ACETYLTRANSFERASE WECH"/>
    <property type="match status" value="1"/>
</dbReference>
<reference evidence="9 10" key="1">
    <citation type="journal article" date="2015" name="Genome Announc.">
        <title>Expanding the biotechnology potential of lactobacilli through comparative genomics of 213 strains and associated genera.</title>
        <authorList>
            <person name="Sun Z."/>
            <person name="Harris H.M."/>
            <person name="McCann A."/>
            <person name="Guo C."/>
            <person name="Argimon S."/>
            <person name="Zhang W."/>
            <person name="Yang X."/>
            <person name="Jeffery I.B."/>
            <person name="Cooney J.C."/>
            <person name="Kagawa T.F."/>
            <person name="Liu W."/>
            <person name="Song Y."/>
            <person name="Salvetti E."/>
            <person name="Wrobel A."/>
            <person name="Rasinkangas P."/>
            <person name="Parkhill J."/>
            <person name="Rea M.C."/>
            <person name="O'Sullivan O."/>
            <person name="Ritari J."/>
            <person name="Douillard F.P."/>
            <person name="Paul Ross R."/>
            <person name="Yang R."/>
            <person name="Briner A.E."/>
            <person name="Felis G.E."/>
            <person name="de Vos W.M."/>
            <person name="Barrangou R."/>
            <person name="Klaenhammer T.R."/>
            <person name="Caufield P.W."/>
            <person name="Cui Y."/>
            <person name="Zhang H."/>
            <person name="O'Toole P.W."/>
        </authorList>
    </citation>
    <scope>NUCLEOTIDE SEQUENCE [LARGE SCALE GENOMIC DNA]</scope>
    <source>
        <strain evidence="9 10">DSM 23927</strain>
    </source>
</reference>
<keyword evidence="6 7" id="KW-0472">Membrane</keyword>
<organism evidence="9 10">
    <name type="scientific">Lacticaseibacillus brantae DSM 23927</name>
    <dbReference type="NCBI Taxonomy" id="1423727"/>
    <lineage>
        <taxon>Bacteria</taxon>
        <taxon>Bacillati</taxon>
        <taxon>Bacillota</taxon>
        <taxon>Bacilli</taxon>
        <taxon>Lactobacillales</taxon>
        <taxon>Lactobacillaceae</taxon>
        <taxon>Lacticaseibacillus</taxon>
    </lineage>
</organism>
<dbReference type="Proteomes" id="UP000051672">
    <property type="component" value="Unassembled WGS sequence"/>
</dbReference>
<dbReference type="InterPro" id="IPR002656">
    <property type="entry name" value="Acyl_transf_3_dom"/>
</dbReference>
<dbReference type="PATRIC" id="fig|1423727.3.peg.962"/>
<feature type="transmembrane region" description="Helical" evidence="7">
    <location>
        <begin position="240"/>
        <end position="259"/>
    </location>
</feature>
<evidence type="ECO:0000256" key="5">
    <source>
        <dbReference type="ARBA" id="ARBA00022989"/>
    </source>
</evidence>
<feature type="transmembrane region" description="Helical" evidence="7">
    <location>
        <begin position="79"/>
        <end position="96"/>
    </location>
</feature>
<name>A0A0R2AY52_9LACO</name>
<dbReference type="STRING" id="1423727.FC34_GL000956"/>
<evidence type="ECO:0000256" key="4">
    <source>
        <dbReference type="ARBA" id="ARBA00022692"/>
    </source>
</evidence>
<dbReference type="GO" id="GO:0009246">
    <property type="term" value="P:enterobacterial common antigen biosynthetic process"/>
    <property type="evidence" value="ECO:0007669"/>
    <property type="project" value="TreeGrafter"/>
</dbReference>
<feature type="transmembrane region" description="Helical" evidence="7">
    <location>
        <begin position="12"/>
        <end position="34"/>
    </location>
</feature>
<comment type="subcellular location">
    <subcellularLocation>
        <location evidence="1">Cell membrane</location>
        <topology evidence="1">Multi-pass membrane protein</topology>
    </subcellularLocation>
</comment>
<feature type="transmembrane region" description="Helical" evidence="7">
    <location>
        <begin position="206"/>
        <end position="228"/>
    </location>
</feature>
<dbReference type="Pfam" id="PF01757">
    <property type="entry name" value="Acyl_transf_3"/>
    <property type="match status" value="1"/>
</dbReference>
<evidence type="ECO:0000259" key="8">
    <source>
        <dbReference type="Pfam" id="PF01757"/>
    </source>
</evidence>
<evidence type="ECO:0000313" key="10">
    <source>
        <dbReference type="Proteomes" id="UP000051672"/>
    </source>
</evidence>
<protein>
    <recommendedName>
        <fullName evidence="8">Acyltransferase 3 domain-containing protein</fullName>
    </recommendedName>
</protein>
<dbReference type="GO" id="GO:0016413">
    <property type="term" value="F:O-acetyltransferase activity"/>
    <property type="evidence" value="ECO:0007669"/>
    <property type="project" value="TreeGrafter"/>
</dbReference>
<accession>A0A0R2AY52</accession>
<evidence type="ECO:0000313" key="9">
    <source>
        <dbReference type="EMBL" id="KRM71975.1"/>
    </source>
</evidence>
<keyword evidence="4 7" id="KW-0812">Transmembrane</keyword>
<feature type="transmembrane region" description="Helical" evidence="7">
    <location>
        <begin position="116"/>
        <end position="138"/>
    </location>
</feature>
<dbReference type="AlphaFoldDB" id="A0A0R2AY52"/>